<evidence type="ECO:0000256" key="1">
    <source>
        <dbReference type="SAM" id="MobiDB-lite"/>
    </source>
</evidence>
<evidence type="ECO:0000313" key="6">
    <source>
        <dbReference type="Proteomes" id="UP000271548"/>
    </source>
</evidence>
<dbReference type="SUPFAM" id="SSF50998">
    <property type="entry name" value="Quinoprotein alcohol dehydrogenase-like"/>
    <property type="match status" value="1"/>
</dbReference>
<evidence type="ECO:0000259" key="3">
    <source>
        <dbReference type="Pfam" id="PF13360"/>
    </source>
</evidence>
<keyword evidence="2" id="KW-0732">Signal</keyword>
<dbReference type="InterPro" id="IPR011047">
    <property type="entry name" value="Quinoprotein_ADH-like_sf"/>
</dbReference>
<dbReference type="EMBL" id="RAZT01000008">
    <property type="protein sequence ID" value="RKN31046.1"/>
    <property type="molecule type" value="Genomic_DNA"/>
</dbReference>
<dbReference type="Proteomes" id="UP000271548">
    <property type="component" value="Unassembled WGS sequence"/>
</dbReference>
<dbReference type="AlphaFoldDB" id="A0A3A9YG23"/>
<dbReference type="Gene3D" id="2.130.10.10">
    <property type="entry name" value="YVTN repeat-like/Quinoprotein amine dehydrogenase"/>
    <property type="match status" value="1"/>
</dbReference>
<feature type="signal peptide" evidence="2">
    <location>
        <begin position="1"/>
        <end position="24"/>
    </location>
</feature>
<gene>
    <name evidence="5" type="ORF">D7044_17405</name>
    <name evidence="4" type="ORF">D7147_20820</name>
</gene>
<keyword evidence="6" id="KW-1185">Reference proteome</keyword>
<dbReference type="OrthoDB" id="3318700at2"/>
<sequence length="481" mass="50902">MAKGRGRGVRVVLLLALIAVVALAATGVWNPFPGVWDWVDRSEPISEPDVVWQQRIGGTPKSVTIAGETVVVEQRTRVEARALATGGQLWERKADWAAVAGADRSAVVVVGKLLVKGYEVLDPTTGVTRRRDDDAVAVWTYRNLLLDARCVQPTDCTLSAWDPRGAKPLWTAFLPGVGSGLFADNPGLRGTRRLTAQRLEEEVAGPEPVPPLLGFPVDGRVHVVDTATGAVLQNVEPGREERLSVVGGRLLRINARSQDDNCYFAIAGVDPATGRETWRRAGINLRTAEKAGCVQREDPQGARNVVIGVAPDARETVLDGYDGRLLWVGADREKLLAVDDRYALVRSADQRSIIARGLGTDRTLWTRPAGGKAGATLTPYAAVIADEKPSRLTAVDPRTGRELAVLRTSANALAVGPAGMVIGEGREIGYVRFGATPGSDPNPSNGDGAPGPGGSAPAPGDHGDDADCGPKRELCPDGTSG</sequence>
<evidence type="ECO:0000256" key="2">
    <source>
        <dbReference type="SAM" id="SignalP"/>
    </source>
</evidence>
<feature type="chain" id="PRO_5017306464" description="Pyrrolo-quinoline quinone repeat domain-containing protein" evidence="2">
    <location>
        <begin position="25"/>
        <end position="481"/>
    </location>
</feature>
<dbReference type="Proteomes" id="UP000275865">
    <property type="component" value="Unassembled WGS sequence"/>
</dbReference>
<dbReference type="EMBL" id="RAZS01000007">
    <property type="protein sequence ID" value="RKN17111.1"/>
    <property type="molecule type" value="Genomic_DNA"/>
</dbReference>
<organism evidence="5 7">
    <name type="scientific">Micromonospora musae</name>
    <dbReference type="NCBI Taxonomy" id="1894970"/>
    <lineage>
        <taxon>Bacteria</taxon>
        <taxon>Bacillati</taxon>
        <taxon>Actinomycetota</taxon>
        <taxon>Actinomycetes</taxon>
        <taxon>Micromonosporales</taxon>
        <taxon>Micromonosporaceae</taxon>
        <taxon>Micromonospora</taxon>
    </lineage>
</organism>
<comment type="caution">
    <text evidence="5">The sequence shown here is derived from an EMBL/GenBank/DDBJ whole genome shotgun (WGS) entry which is preliminary data.</text>
</comment>
<feature type="domain" description="Pyrrolo-quinoline quinone repeat" evidence="3">
    <location>
        <begin position="218"/>
        <end position="333"/>
    </location>
</feature>
<evidence type="ECO:0000313" key="5">
    <source>
        <dbReference type="EMBL" id="RKN31046.1"/>
    </source>
</evidence>
<name>A0A3A9YG23_9ACTN</name>
<dbReference type="RefSeq" id="WP_120680216.1">
    <property type="nucleotide sequence ID" value="NZ_RAZS01000007.1"/>
</dbReference>
<feature type="compositionally biased region" description="Basic and acidic residues" evidence="1">
    <location>
        <begin position="461"/>
        <end position="475"/>
    </location>
</feature>
<reference evidence="6 7" key="1">
    <citation type="submission" date="2018-09" db="EMBL/GenBank/DDBJ databases">
        <title>Micromonospora sp. nov. MS1-9, isolated from a root of Musa sp.</title>
        <authorList>
            <person name="Kuncharoen N."/>
            <person name="Kudo T."/>
            <person name="Ohkuma M."/>
            <person name="Yuki M."/>
            <person name="Tanasupawat S."/>
        </authorList>
    </citation>
    <scope>NUCLEOTIDE SEQUENCE [LARGE SCALE GENOMIC DNA]</scope>
    <source>
        <strain evidence="5 7">MS1-9</strain>
        <strain evidence="4 6">NGC1-4</strain>
    </source>
</reference>
<evidence type="ECO:0000313" key="4">
    <source>
        <dbReference type="EMBL" id="RKN17111.1"/>
    </source>
</evidence>
<feature type="region of interest" description="Disordered" evidence="1">
    <location>
        <begin position="432"/>
        <end position="481"/>
    </location>
</feature>
<proteinExistence type="predicted"/>
<evidence type="ECO:0000313" key="7">
    <source>
        <dbReference type="Proteomes" id="UP000275865"/>
    </source>
</evidence>
<dbReference type="Pfam" id="PF13360">
    <property type="entry name" value="PQQ_2"/>
    <property type="match status" value="1"/>
</dbReference>
<protein>
    <recommendedName>
        <fullName evidence="3">Pyrrolo-quinoline quinone repeat domain-containing protein</fullName>
    </recommendedName>
</protein>
<accession>A0A3A9YG23</accession>
<dbReference type="InterPro" id="IPR002372">
    <property type="entry name" value="PQQ_rpt_dom"/>
</dbReference>
<dbReference type="InterPro" id="IPR015943">
    <property type="entry name" value="WD40/YVTN_repeat-like_dom_sf"/>
</dbReference>